<feature type="compositionally biased region" description="Basic and acidic residues" evidence="1">
    <location>
        <begin position="173"/>
        <end position="203"/>
    </location>
</feature>
<reference evidence="4 5" key="1">
    <citation type="submission" date="2018-06" db="EMBL/GenBank/DDBJ databases">
        <title>Complete Genomes of Monosporascus.</title>
        <authorList>
            <person name="Robinson A.J."/>
            <person name="Natvig D.O."/>
        </authorList>
    </citation>
    <scope>NUCLEOTIDE SEQUENCE [LARGE SCALE GENOMIC DNA]</scope>
    <source>
        <strain evidence="4 5">CBS 609.92</strain>
    </source>
</reference>
<evidence type="ECO:0000313" key="5">
    <source>
        <dbReference type="Proteomes" id="UP000294003"/>
    </source>
</evidence>
<gene>
    <name evidence="4" type="ORF">DL762_008579</name>
</gene>
<evidence type="ECO:0000256" key="2">
    <source>
        <dbReference type="SAM" id="SignalP"/>
    </source>
</evidence>
<proteinExistence type="predicted"/>
<dbReference type="InterPro" id="IPR011058">
    <property type="entry name" value="Cyanovirin-N"/>
</dbReference>
<evidence type="ECO:0000256" key="1">
    <source>
        <dbReference type="SAM" id="MobiDB-lite"/>
    </source>
</evidence>
<feature type="compositionally biased region" description="Basic and acidic residues" evidence="1">
    <location>
        <begin position="266"/>
        <end position="315"/>
    </location>
</feature>
<evidence type="ECO:0000259" key="3">
    <source>
        <dbReference type="Pfam" id="PF08881"/>
    </source>
</evidence>
<dbReference type="SUPFAM" id="SSF51322">
    <property type="entry name" value="Cyanovirin-N"/>
    <property type="match status" value="1"/>
</dbReference>
<sequence>MAAKAILLLLSVMLAGLSRAATIKDSTAGGFSSSCWDVSLGPSHDSHEKFSGELRAECKESPDSKSKHGKCSKLWLGNCYANIDGKIIPEAMYRLRSEHPSFMESCKDCKLRGTFLTCSCKVGGYFGKEKKYGETTVNLDELIHNDGGYLGCYDKRGDERGCPAHRGLKVAAEEAGKYSSSKSDHTPTSKTDYHTPTKTDHHTPTSKSTSKSDHHTPTKTDHHTPTSKSDHTVKTTTTAKPSSPTKPHHSSTSSKATSTTKATSSSKEEPKHTKPDHNEKPDHTEKPDHAGPPDHTGKPDYPGKPDYTGKPDHTGKKSTSTSFIISTVTKTHTTTAKPSSTSKHGY</sequence>
<evidence type="ECO:0000313" key="4">
    <source>
        <dbReference type="EMBL" id="RYO78676.1"/>
    </source>
</evidence>
<feature type="signal peptide" evidence="2">
    <location>
        <begin position="1"/>
        <end position="20"/>
    </location>
</feature>
<feature type="chain" id="PRO_5046445620" description="Cyanovirin-N domain-containing protein" evidence="2">
    <location>
        <begin position="21"/>
        <end position="346"/>
    </location>
</feature>
<name>A0ABY0GVV3_9PEZI</name>
<dbReference type="EMBL" id="QJNS01000368">
    <property type="protein sequence ID" value="RYO78676.1"/>
    <property type="molecule type" value="Genomic_DNA"/>
</dbReference>
<comment type="caution">
    <text evidence="4">The sequence shown here is derived from an EMBL/GenBank/DDBJ whole genome shotgun (WGS) entry which is preliminary data.</text>
</comment>
<feature type="compositionally biased region" description="Basic and acidic residues" evidence="1">
    <location>
        <begin position="210"/>
        <end position="233"/>
    </location>
</feature>
<dbReference type="Proteomes" id="UP000294003">
    <property type="component" value="Unassembled WGS sequence"/>
</dbReference>
<keyword evidence="5" id="KW-1185">Reference proteome</keyword>
<protein>
    <recommendedName>
        <fullName evidence="3">Cyanovirin-N domain-containing protein</fullName>
    </recommendedName>
</protein>
<feature type="region of interest" description="Disordered" evidence="1">
    <location>
        <begin position="173"/>
        <end position="323"/>
    </location>
</feature>
<feature type="domain" description="Cyanovirin-N" evidence="3">
    <location>
        <begin position="31"/>
        <end position="150"/>
    </location>
</feature>
<dbReference type="Gene3D" id="2.30.60.10">
    <property type="entry name" value="Cyanovirin-N"/>
    <property type="match status" value="1"/>
</dbReference>
<keyword evidence="2" id="KW-0732">Signal</keyword>
<dbReference type="Pfam" id="PF08881">
    <property type="entry name" value="CVNH"/>
    <property type="match status" value="1"/>
</dbReference>
<accession>A0ABY0GVV3</accession>
<feature type="compositionally biased region" description="Low complexity" evidence="1">
    <location>
        <begin position="234"/>
        <end position="265"/>
    </location>
</feature>
<organism evidence="4 5">
    <name type="scientific">Monosporascus cannonballus</name>
    <dbReference type="NCBI Taxonomy" id="155416"/>
    <lineage>
        <taxon>Eukaryota</taxon>
        <taxon>Fungi</taxon>
        <taxon>Dikarya</taxon>
        <taxon>Ascomycota</taxon>
        <taxon>Pezizomycotina</taxon>
        <taxon>Sordariomycetes</taxon>
        <taxon>Xylariomycetidae</taxon>
        <taxon>Xylariales</taxon>
        <taxon>Xylariales incertae sedis</taxon>
        <taxon>Monosporascus</taxon>
    </lineage>
</organism>
<dbReference type="InterPro" id="IPR036673">
    <property type="entry name" value="Cyanovirin-N_sf"/>
</dbReference>